<dbReference type="InterPro" id="IPR002364">
    <property type="entry name" value="Quin_OxRdtase/zeta-crystal_CS"/>
</dbReference>
<dbReference type="SUPFAM" id="SSF50129">
    <property type="entry name" value="GroES-like"/>
    <property type="match status" value="1"/>
</dbReference>
<dbReference type="GO" id="GO:0008270">
    <property type="term" value="F:zinc ion binding"/>
    <property type="evidence" value="ECO:0007669"/>
    <property type="project" value="InterPro"/>
</dbReference>
<dbReference type="Proteomes" id="UP000663801">
    <property type="component" value="Unassembled WGS sequence"/>
</dbReference>
<organism evidence="4 5">
    <name type="scientific">Nakamurella flavida</name>
    <dbReference type="NCBI Taxonomy" id="363630"/>
    <lineage>
        <taxon>Bacteria</taxon>
        <taxon>Bacillati</taxon>
        <taxon>Actinomycetota</taxon>
        <taxon>Actinomycetes</taxon>
        <taxon>Nakamurellales</taxon>
        <taxon>Nakamurellaceae</taxon>
        <taxon>Nakamurella</taxon>
    </lineage>
</organism>
<dbReference type="GO" id="GO:0035925">
    <property type="term" value="F:mRNA 3'-UTR AU-rich region binding"/>
    <property type="evidence" value="ECO:0007669"/>
    <property type="project" value="TreeGrafter"/>
</dbReference>
<dbReference type="PROSITE" id="PS01162">
    <property type="entry name" value="QOR_ZETA_CRYSTAL"/>
    <property type="match status" value="1"/>
</dbReference>
<evidence type="ECO:0000259" key="3">
    <source>
        <dbReference type="SMART" id="SM00829"/>
    </source>
</evidence>
<dbReference type="InterPro" id="IPR036291">
    <property type="entry name" value="NAD(P)-bd_dom_sf"/>
</dbReference>
<dbReference type="CDD" id="cd05286">
    <property type="entry name" value="QOR2"/>
    <property type="match status" value="1"/>
</dbReference>
<dbReference type="SUPFAM" id="SSF51735">
    <property type="entry name" value="NAD(P)-binding Rossmann-fold domains"/>
    <property type="match status" value="1"/>
</dbReference>
<evidence type="ECO:0000313" key="4">
    <source>
        <dbReference type="EMBL" id="MBM9477341.1"/>
    </source>
</evidence>
<dbReference type="Pfam" id="PF08240">
    <property type="entry name" value="ADH_N"/>
    <property type="match status" value="1"/>
</dbReference>
<dbReference type="SMART" id="SM00829">
    <property type="entry name" value="PKS_ER"/>
    <property type="match status" value="1"/>
</dbReference>
<dbReference type="PANTHER" id="PTHR48106">
    <property type="entry name" value="QUINONE OXIDOREDUCTASE PIG3-RELATED"/>
    <property type="match status" value="1"/>
</dbReference>
<dbReference type="FunFam" id="3.40.50.720:FF:000053">
    <property type="entry name" value="Quinone oxidoreductase 1"/>
    <property type="match status" value="1"/>
</dbReference>
<dbReference type="InterPro" id="IPR013149">
    <property type="entry name" value="ADH-like_C"/>
</dbReference>
<dbReference type="GO" id="GO:0003960">
    <property type="term" value="F:quinone reductase (NADPH) activity"/>
    <property type="evidence" value="ECO:0007669"/>
    <property type="project" value="InterPro"/>
</dbReference>
<evidence type="ECO:0000256" key="1">
    <source>
        <dbReference type="ARBA" id="ARBA00022857"/>
    </source>
</evidence>
<dbReference type="Gene3D" id="3.40.50.720">
    <property type="entry name" value="NAD(P)-binding Rossmann-like Domain"/>
    <property type="match status" value="1"/>
</dbReference>
<proteinExistence type="predicted"/>
<evidence type="ECO:0000313" key="5">
    <source>
        <dbReference type="Proteomes" id="UP000663801"/>
    </source>
</evidence>
<dbReference type="PANTHER" id="PTHR48106:SF13">
    <property type="entry name" value="QUINONE OXIDOREDUCTASE-RELATED"/>
    <property type="match status" value="1"/>
</dbReference>
<name>A0A938YMM4_9ACTN</name>
<dbReference type="InterPro" id="IPR011032">
    <property type="entry name" value="GroES-like_sf"/>
</dbReference>
<accession>A0A938YMM4</accession>
<dbReference type="InterPro" id="IPR020843">
    <property type="entry name" value="ER"/>
</dbReference>
<dbReference type="AlphaFoldDB" id="A0A938YMM4"/>
<dbReference type="GO" id="GO:0070402">
    <property type="term" value="F:NADPH binding"/>
    <property type="evidence" value="ECO:0007669"/>
    <property type="project" value="TreeGrafter"/>
</dbReference>
<evidence type="ECO:0000256" key="2">
    <source>
        <dbReference type="ARBA" id="ARBA00023002"/>
    </source>
</evidence>
<dbReference type="Pfam" id="PF00107">
    <property type="entry name" value="ADH_zinc_N"/>
    <property type="match status" value="1"/>
</dbReference>
<dbReference type="InterPro" id="IPR047618">
    <property type="entry name" value="QOR-like"/>
</dbReference>
<keyword evidence="2" id="KW-0560">Oxidoreductase</keyword>
<keyword evidence="1" id="KW-0521">NADP</keyword>
<protein>
    <submittedName>
        <fullName evidence="4">Quinone oxidoreductase</fullName>
    </submittedName>
</protein>
<feature type="domain" description="Enoyl reductase (ER)" evidence="3">
    <location>
        <begin position="23"/>
        <end position="333"/>
    </location>
</feature>
<keyword evidence="5" id="KW-1185">Reference proteome</keyword>
<comment type="caution">
    <text evidence="4">The sequence shown here is derived from an EMBL/GenBank/DDBJ whole genome shotgun (WGS) entry which is preliminary data.</text>
</comment>
<dbReference type="GO" id="GO:0005829">
    <property type="term" value="C:cytosol"/>
    <property type="evidence" value="ECO:0007669"/>
    <property type="project" value="TreeGrafter"/>
</dbReference>
<gene>
    <name evidence="4" type="ORF">JL107_12885</name>
</gene>
<dbReference type="InterPro" id="IPR013154">
    <property type="entry name" value="ADH-like_N"/>
</dbReference>
<dbReference type="RefSeq" id="WP_205257456.1">
    <property type="nucleotide sequence ID" value="NZ_BAAAPV010000003.1"/>
</dbReference>
<dbReference type="EMBL" id="JAERWL010000010">
    <property type="protein sequence ID" value="MBM9477341.1"/>
    <property type="molecule type" value="Genomic_DNA"/>
</dbReference>
<reference evidence="4" key="1">
    <citation type="submission" date="2021-01" db="EMBL/GenBank/DDBJ databases">
        <title>KCTC 19127 draft genome.</title>
        <authorList>
            <person name="An D."/>
        </authorList>
    </citation>
    <scope>NUCLEOTIDE SEQUENCE</scope>
    <source>
        <strain evidence="4">KCTC 19127</strain>
    </source>
</reference>
<dbReference type="Gene3D" id="3.90.180.10">
    <property type="entry name" value="Medium-chain alcohol dehydrogenases, catalytic domain"/>
    <property type="match status" value="1"/>
</dbReference>
<sequence length="335" mass="34597">MPSNTSPSGVPQRTSAIRVSRTGGPEVLEPAEIDVPAPGPGQVVVQVAAAGVNFIDIYRRSGVYPTPLPNVPGSEGAGTVLAVGPDVDTGVAVGDRVAWSDLPGSYAGVVVGAADVLLPVPDGVDLEQAAALPLQGMTAHYLAADSYRIAPGDTVLVHAGAGGVGLLLTQIAKIKGARVITTVSTEAKGELSREAGADEVLVGYEGFVDRVRELTGGQGVQAVYDGVGLDTFDGSMDALAVRGFLVLYGGASGQVPPVDPQRLNRGGSLSLTRPTLVHFTRTRAERLARSDELFGWMAEGRLIVRVGGRYPLADAARAHEDLAARRTTAKLLLVP</sequence>